<gene>
    <name evidence="6" type="ordered locus">bll2229</name>
</gene>
<dbReference type="Proteomes" id="UP000002526">
    <property type="component" value="Chromosome"/>
</dbReference>
<organism evidence="6 7">
    <name type="scientific">Bradyrhizobium diazoefficiens (strain JCM 10833 / BCRC 13528 / IAM 13628 / NBRC 14792 / USDA 110)</name>
    <dbReference type="NCBI Taxonomy" id="224911"/>
    <lineage>
        <taxon>Bacteria</taxon>
        <taxon>Pseudomonadati</taxon>
        <taxon>Pseudomonadota</taxon>
        <taxon>Alphaproteobacteria</taxon>
        <taxon>Hyphomicrobiales</taxon>
        <taxon>Nitrobacteraceae</taxon>
        <taxon>Bradyrhizobium</taxon>
    </lineage>
</organism>
<feature type="compositionally biased region" description="Basic and acidic residues" evidence="5">
    <location>
        <begin position="30"/>
        <end position="39"/>
    </location>
</feature>
<proteinExistence type="inferred from homology"/>
<dbReference type="InterPro" id="IPR029055">
    <property type="entry name" value="Ntn_hydrolases_N"/>
</dbReference>
<name>Q89T21_BRADU</name>
<evidence type="ECO:0000256" key="5">
    <source>
        <dbReference type="SAM" id="MobiDB-lite"/>
    </source>
</evidence>
<comment type="similarity">
    <text evidence="1">Belongs to the gamma-glutamyltransferase family.</text>
</comment>
<dbReference type="Gene3D" id="3.60.20.40">
    <property type="match status" value="1"/>
</dbReference>
<accession>Q89T21</accession>
<evidence type="ECO:0000256" key="3">
    <source>
        <dbReference type="ARBA" id="ARBA00022801"/>
    </source>
</evidence>
<dbReference type="InParanoid" id="Q89T21"/>
<dbReference type="KEGG" id="bja:bll2229"/>
<dbReference type="eggNOG" id="COG0405">
    <property type="taxonomic scope" value="Bacteria"/>
</dbReference>
<keyword evidence="4" id="KW-0865">Zymogen</keyword>
<dbReference type="Gene3D" id="1.10.246.230">
    <property type="match status" value="1"/>
</dbReference>
<keyword evidence="3" id="KW-0378">Hydrolase</keyword>
<dbReference type="GO" id="GO:0016740">
    <property type="term" value="F:transferase activity"/>
    <property type="evidence" value="ECO:0007669"/>
    <property type="project" value="UniProtKB-KW"/>
</dbReference>
<dbReference type="STRING" id="224911.AAV28_08020"/>
<dbReference type="GO" id="GO:0036374">
    <property type="term" value="F:glutathione hydrolase activity"/>
    <property type="evidence" value="ECO:0000318"/>
    <property type="project" value="GO_Central"/>
</dbReference>
<dbReference type="HOGENOM" id="CLU_014813_0_3_5"/>
<evidence type="ECO:0000313" key="6">
    <source>
        <dbReference type="EMBL" id="BAC47494.1"/>
    </source>
</evidence>
<dbReference type="InterPro" id="IPR043137">
    <property type="entry name" value="GGT_ssub_C"/>
</dbReference>
<dbReference type="GO" id="GO:0006751">
    <property type="term" value="P:glutathione catabolic process"/>
    <property type="evidence" value="ECO:0000318"/>
    <property type="project" value="GO_Central"/>
</dbReference>
<keyword evidence="7" id="KW-1185">Reference proteome</keyword>
<evidence type="ECO:0000256" key="2">
    <source>
        <dbReference type="ARBA" id="ARBA00022679"/>
    </source>
</evidence>
<evidence type="ECO:0000313" key="7">
    <source>
        <dbReference type="Proteomes" id="UP000002526"/>
    </source>
</evidence>
<dbReference type="GO" id="GO:0005886">
    <property type="term" value="C:plasma membrane"/>
    <property type="evidence" value="ECO:0000318"/>
    <property type="project" value="GO_Central"/>
</dbReference>
<dbReference type="InterPro" id="IPR051792">
    <property type="entry name" value="GGT_bact"/>
</dbReference>
<dbReference type="EnsemblBacteria" id="BAC47494">
    <property type="protein sequence ID" value="BAC47494"/>
    <property type="gene ID" value="BAC47494"/>
</dbReference>
<dbReference type="PANTHER" id="PTHR43199:SF1">
    <property type="entry name" value="GLUTATHIONE HYDROLASE PROENZYME"/>
    <property type="match status" value="1"/>
</dbReference>
<dbReference type="SUPFAM" id="SSF56235">
    <property type="entry name" value="N-terminal nucleophile aminohydrolases (Ntn hydrolases)"/>
    <property type="match status" value="1"/>
</dbReference>
<keyword evidence="2" id="KW-0808">Transferase</keyword>
<feature type="region of interest" description="Disordered" evidence="5">
    <location>
        <begin position="16"/>
        <end position="39"/>
    </location>
</feature>
<dbReference type="EMBL" id="BA000040">
    <property type="protein sequence ID" value="BAC47494.1"/>
    <property type="molecule type" value="Genomic_DNA"/>
</dbReference>
<dbReference type="Pfam" id="PF01019">
    <property type="entry name" value="G_glu_transpept"/>
    <property type="match status" value="2"/>
</dbReference>
<protein>
    <submittedName>
        <fullName evidence="6">Bll2229 protein</fullName>
    </submittedName>
</protein>
<evidence type="ECO:0000256" key="1">
    <source>
        <dbReference type="ARBA" id="ARBA00009381"/>
    </source>
</evidence>
<evidence type="ECO:0000256" key="4">
    <source>
        <dbReference type="ARBA" id="ARBA00023145"/>
    </source>
</evidence>
<dbReference type="PANTHER" id="PTHR43199">
    <property type="entry name" value="GLUTATHIONE HYDROLASE"/>
    <property type="match status" value="1"/>
</dbReference>
<dbReference type="AlphaFoldDB" id="Q89T21"/>
<reference evidence="7" key="1">
    <citation type="journal article" date="2002" name="DNA Res.">
        <title>Complete genomic sequence of nitrogen-fixing symbiotic bacterium Bradyrhizobium japonicum USDA110.</title>
        <authorList>
            <person name="Kaneko T."/>
            <person name="Nakamura Y."/>
            <person name="Sato S."/>
            <person name="Minamisawa K."/>
            <person name="Uchiumi T."/>
            <person name="Sasamoto S."/>
            <person name="Watanabe A."/>
            <person name="Idesawa K."/>
            <person name="Iriguchi M."/>
            <person name="Kawashima K."/>
            <person name="Kohara M."/>
            <person name="Matsumoto M."/>
            <person name="Shimpo S."/>
            <person name="Tsuruoka H."/>
            <person name="Wada T."/>
            <person name="Yamada M."/>
            <person name="Tabata S."/>
        </authorList>
    </citation>
    <scope>NUCLEOTIDE SEQUENCE [LARGE SCALE GENOMIC DNA]</scope>
    <source>
        <strain evidence="7">JCM 10833 / BCRC 13528 / IAM 13628 / NBRC 14792 / USDA 110</strain>
    </source>
</reference>
<dbReference type="PRINTS" id="PR01210">
    <property type="entry name" value="GGTRANSPTASE"/>
</dbReference>
<dbReference type="PhylomeDB" id="Q89T21"/>
<sequence>MFSLAAMCHCPRASPNAELFKSAPPSQVHRSQDQRRQTQDRIMPHQFSLAQTVRKPAVKTKGGIVAAQSRRAAEVGAQVLAAGGDCVDAIVATTMALNVLEPWNSGIGGGGAMVLYRARENRTEVIDYGMCAPQSLRVADYPLSGEGAASDLFPWPRVKDDRNIHGPGAIAVPGVVAGMEEAHRRHAKLPWKDLVAPAAALAGEGLLADWWTTLTIASSAADLRRYPASAAAFLKDGLPPTAPWGIKSETRLSQDKLKATLSHLAEAGPRDFYQGDLAKSIASDIKADGGSLSVEDLAAFRAHLREPLAIPYRGGKVFATPELTAGPTLAHALRLLQQNLKPAGAPDAATYAEYALALQAAYRERLKDMGDADGKRSLGAEYLAPACTTHFSVVDRHGNVAAVTQTLLSSFGSKYVTPHTGIAMNNGIMWFDPTPGTTNSLAPGKRCLTNYTPVIAETRDGKRLAIGASGGRRILPAVMQLASFAMDFGMDLDAAIHQPRIDASEGAVVIGDVRLPADTRKALAARFDYEESRVQALPQKFACPSVVMREGEVNFGAVEIFQPWADAVAEA</sequence>
<dbReference type="PATRIC" id="fig|224911.5.peg.2153"/>
<dbReference type="OrthoDB" id="9781342at2"/>